<keyword evidence="5 11" id="KW-0547">Nucleotide-binding</keyword>
<comment type="subcellular location">
    <subcellularLocation>
        <location evidence="11">Cell membrane</location>
        <topology evidence="11">Single-pass membrane protein</topology>
    </subcellularLocation>
</comment>
<dbReference type="PANTHER" id="PTHR30042">
    <property type="entry name" value="POTASSIUM-TRANSPORTING ATPASE C CHAIN"/>
    <property type="match status" value="1"/>
</dbReference>
<dbReference type="EMBL" id="BAAAME010000010">
    <property type="protein sequence ID" value="GAA1751507.1"/>
    <property type="molecule type" value="Genomic_DNA"/>
</dbReference>
<name>A0ABP4WCQ3_9ACTN</name>
<keyword evidence="2 11" id="KW-1003">Cell membrane</keyword>
<keyword evidence="6 11" id="KW-0067">ATP-binding</keyword>
<dbReference type="PANTHER" id="PTHR30042:SF2">
    <property type="entry name" value="POTASSIUM-TRANSPORTING ATPASE KDPC SUBUNIT"/>
    <property type="match status" value="1"/>
</dbReference>
<evidence type="ECO:0000256" key="10">
    <source>
        <dbReference type="ARBA" id="ARBA00023136"/>
    </source>
</evidence>
<keyword evidence="9 11" id="KW-0406">Ion transport</keyword>
<evidence type="ECO:0000256" key="6">
    <source>
        <dbReference type="ARBA" id="ARBA00022840"/>
    </source>
</evidence>
<keyword evidence="7 11" id="KW-0630">Potassium</keyword>
<evidence type="ECO:0000313" key="13">
    <source>
        <dbReference type="Proteomes" id="UP001501057"/>
    </source>
</evidence>
<dbReference type="HAMAP" id="MF_00276">
    <property type="entry name" value="KdpC"/>
    <property type="match status" value="1"/>
</dbReference>
<dbReference type="Proteomes" id="UP001501057">
    <property type="component" value="Unassembled WGS sequence"/>
</dbReference>
<gene>
    <name evidence="11" type="primary">kdpC</name>
    <name evidence="12" type="ORF">GCM10009710_33950</name>
</gene>
<keyword evidence="3 11" id="KW-0633">Potassium transport</keyword>
<proteinExistence type="inferred from homology"/>
<organism evidence="12 13">
    <name type="scientific">Aeromicrobium alkaliterrae</name>
    <dbReference type="NCBI Taxonomy" id="302168"/>
    <lineage>
        <taxon>Bacteria</taxon>
        <taxon>Bacillati</taxon>
        <taxon>Actinomycetota</taxon>
        <taxon>Actinomycetes</taxon>
        <taxon>Propionibacteriales</taxon>
        <taxon>Nocardioidaceae</taxon>
        <taxon>Aeromicrobium</taxon>
    </lineage>
</organism>
<evidence type="ECO:0000256" key="3">
    <source>
        <dbReference type="ARBA" id="ARBA00022538"/>
    </source>
</evidence>
<keyword evidence="8 11" id="KW-1133">Transmembrane helix</keyword>
<keyword evidence="13" id="KW-1185">Reference proteome</keyword>
<comment type="caution">
    <text evidence="12">The sequence shown here is derived from an EMBL/GenBank/DDBJ whole genome shotgun (WGS) entry which is preliminary data.</text>
</comment>
<accession>A0ABP4WCQ3</accession>
<evidence type="ECO:0000313" key="12">
    <source>
        <dbReference type="EMBL" id="GAA1751507.1"/>
    </source>
</evidence>
<evidence type="ECO:0000256" key="4">
    <source>
        <dbReference type="ARBA" id="ARBA00022692"/>
    </source>
</evidence>
<keyword evidence="10 11" id="KW-0472">Membrane</keyword>
<evidence type="ECO:0000256" key="8">
    <source>
        <dbReference type="ARBA" id="ARBA00022989"/>
    </source>
</evidence>
<sequence length="188" mass="19631">MNQMSNLVSTASSVARQSWVAVRLLLVATVLLGVAYPVAVWGLAQVVPSHTATIGQDFPVEDDGWFHGRPSAGGYDGLASAPSNLGPSSPDLLALIEERRAAVAEVEGVDPADVPADALTASGSGLDPFVSPEYAALQVPRVAEARGLSVDQVEVLVADHTSQRQLGFLGQPRVNVLLLNEALAERAD</sequence>
<evidence type="ECO:0000256" key="5">
    <source>
        <dbReference type="ARBA" id="ARBA00022741"/>
    </source>
</evidence>
<dbReference type="InterPro" id="IPR003820">
    <property type="entry name" value="KdpC"/>
</dbReference>
<feature type="transmembrane region" description="Helical" evidence="11">
    <location>
        <begin position="20"/>
        <end position="44"/>
    </location>
</feature>
<keyword evidence="1 11" id="KW-0813">Transport</keyword>
<dbReference type="Pfam" id="PF02669">
    <property type="entry name" value="KdpC"/>
    <property type="match status" value="1"/>
</dbReference>
<evidence type="ECO:0000256" key="7">
    <source>
        <dbReference type="ARBA" id="ARBA00022958"/>
    </source>
</evidence>
<evidence type="ECO:0000256" key="2">
    <source>
        <dbReference type="ARBA" id="ARBA00022475"/>
    </source>
</evidence>
<protein>
    <recommendedName>
        <fullName evidence="11">Potassium-transporting ATPase KdpC subunit</fullName>
    </recommendedName>
    <alternativeName>
        <fullName evidence="11">ATP phosphohydrolase [potassium-transporting] C chain</fullName>
    </alternativeName>
    <alternativeName>
        <fullName evidence="11">Potassium-binding and translocating subunit C</fullName>
    </alternativeName>
    <alternativeName>
        <fullName evidence="11">Potassium-translocating ATPase C chain</fullName>
    </alternativeName>
</protein>
<comment type="similarity">
    <text evidence="11">Belongs to the KdpC family.</text>
</comment>
<comment type="function">
    <text evidence="11">Part of the high-affinity ATP-driven potassium transport (or Kdp) system, which catalyzes the hydrolysis of ATP coupled with the electrogenic transport of potassium into the cytoplasm. This subunit acts as a catalytic chaperone that increases the ATP-binding affinity of the ATP-hydrolyzing subunit KdpB by the formation of a transient KdpB/KdpC/ATP ternary complex.</text>
</comment>
<evidence type="ECO:0000256" key="9">
    <source>
        <dbReference type="ARBA" id="ARBA00023065"/>
    </source>
</evidence>
<reference evidence="13" key="1">
    <citation type="journal article" date="2019" name="Int. J. Syst. Evol. Microbiol.">
        <title>The Global Catalogue of Microorganisms (GCM) 10K type strain sequencing project: providing services to taxonomists for standard genome sequencing and annotation.</title>
        <authorList>
            <consortium name="The Broad Institute Genomics Platform"/>
            <consortium name="The Broad Institute Genome Sequencing Center for Infectious Disease"/>
            <person name="Wu L."/>
            <person name="Ma J."/>
        </authorList>
    </citation>
    <scope>NUCLEOTIDE SEQUENCE [LARGE SCALE GENOMIC DNA]</scope>
    <source>
        <strain evidence="13">JCM 13518</strain>
    </source>
</reference>
<evidence type="ECO:0000256" key="11">
    <source>
        <dbReference type="HAMAP-Rule" id="MF_00276"/>
    </source>
</evidence>
<evidence type="ECO:0000256" key="1">
    <source>
        <dbReference type="ARBA" id="ARBA00022448"/>
    </source>
</evidence>
<dbReference type="PIRSF" id="PIRSF001296">
    <property type="entry name" value="K_ATPase_KdpC"/>
    <property type="match status" value="1"/>
</dbReference>
<comment type="subunit">
    <text evidence="11">The system is composed of three essential subunits: KdpA, KdpB and KdpC.</text>
</comment>
<keyword evidence="4 11" id="KW-0812">Transmembrane</keyword>